<proteinExistence type="predicted"/>
<accession>A0AA40BZ87</accession>
<protein>
    <submittedName>
        <fullName evidence="1">Uncharacterized protein</fullName>
    </submittedName>
</protein>
<reference evidence="1" key="1">
    <citation type="submission" date="2023-06" db="EMBL/GenBank/DDBJ databases">
        <title>Genome-scale phylogeny and comparative genomics of the fungal order Sordariales.</title>
        <authorList>
            <consortium name="Lawrence Berkeley National Laboratory"/>
            <person name="Hensen N."/>
            <person name="Bonometti L."/>
            <person name="Westerberg I."/>
            <person name="Brannstrom I.O."/>
            <person name="Guillou S."/>
            <person name="Cros-Aarteil S."/>
            <person name="Calhoun S."/>
            <person name="Haridas S."/>
            <person name="Kuo A."/>
            <person name="Mondo S."/>
            <person name="Pangilinan J."/>
            <person name="Riley R."/>
            <person name="Labutti K."/>
            <person name="Andreopoulos B."/>
            <person name="Lipzen A."/>
            <person name="Chen C."/>
            <person name="Yanf M."/>
            <person name="Daum C."/>
            <person name="Ng V."/>
            <person name="Clum A."/>
            <person name="Steindorff A."/>
            <person name="Ohm R."/>
            <person name="Martin F."/>
            <person name="Silar P."/>
            <person name="Natvig D."/>
            <person name="Lalanne C."/>
            <person name="Gautier V."/>
            <person name="Ament-Velasquez S.L."/>
            <person name="Kruys A."/>
            <person name="Hutchinson M.I."/>
            <person name="Powell A.J."/>
            <person name="Barry K."/>
            <person name="Miller A.N."/>
            <person name="Grigoriev I.V."/>
            <person name="Debuchy R."/>
            <person name="Gladieux P."/>
            <person name="Thoren M.H."/>
            <person name="Johannesson H."/>
        </authorList>
    </citation>
    <scope>NUCLEOTIDE SEQUENCE</scope>
    <source>
        <strain evidence="1">CBS 606.72</strain>
    </source>
</reference>
<dbReference type="EMBL" id="JAULSU010000004">
    <property type="protein sequence ID" value="KAK0619461.1"/>
    <property type="molecule type" value="Genomic_DNA"/>
</dbReference>
<organism evidence="1 2">
    <name type="scientific">Immersiella caudata</name>
    <dbReference type="NCBI Taxonomy" id="314043"/>
    <lineage>
        <taxon>Eukaryota</taxon>
        <taxon>Fungi</taxon>
        <taxon>Dikarya</taxon>
        <taxon>Ascomycota</taxon>
        <taxon>Pezizomycotina</taxon>
        <taxon>Sordariomycetes</taxon>
        <taxon>Sordariomycetidae</taxon>
        <taxon>Sordariales</taxon>
        <taxon>Lasiosphaeriaceae</taxon>
        <taxon>Immersiella</taxon>
    </lineage>
</organism>
<keyword evidence="2" id="KW-1185">Reference proteome</keyword>
<dbReference type="AlphaFoldDB" id="A0AA40BZ87"/>
<sequence>MSMEDVRRVGHGAISRLKKIPWLPGAECLASTHGWKNQGDDDVALVSGFGAPLVIRKVPGTTSCRLVGSAYIHSVMKGGLWNDIQGSLEDIVLVEGWVEFRGSWEGLVGDVTLPSVLSQGDETEGNWDTEPRSAIMDWRPSLRCFLPSVGNFAGCEQVALAQRAPRISWMQAP</sequence>
<evidence type="ECO:0000313" key="1">
    <source>
        <dbReference type="EMBL" id="KAK0619461.1"/>
    </source>
</evidence>
<dbReference type="Proteomes" id="UP001175000">
    <property type="component" value="Unassembled WGS sequence"/>
</dbReference>
<evidence type="ECO:0000313" key="2">
    <source>
        <dbReference type="Proteomes" id="UP001175000"/>
    </source>
</evidence>
<name>A0AA40BZ87_9PEZI</name>
<comment type="caution">
    <text evidence="1">The sequence shown here is derived from an EMBL/GenBank/DDBJ whole genome shotgun (WGS) entry which is preliminary data.</text>
</comment>
<gene>
    <name evidence="1" type="ORF">B0T14DRAFT_519330</name>
</gene>